<evidence type="ECO:0000313" key="2">
    <source>
        <dbReference type="EMBL" id="ROS32203.1"/>
    </source>
</evidence>
<name>A0A3N2G6W0_9PSEU</name>
<sequence length="155" mass="16321">MVARFSRHVLTLRGREDAFTETSCLLTEKDGQVVDFDALAAELRGLRDSVAGVTDTVVAAVDGICIFADADESIDPAKISALAAADLGIARQASELAGQGSLNQTVVFSSDGYLAVYAIGRIALLVVLGDKGLNVGRLLFETRPVIDRIAKILTA</sequence>
<dbReference type="InterPro" id="IPR053141">
    <property type="entry name" value="Mycobact_SerProt_Inhib_Rv3364c"/>
</dbReference>
<dbReference type="SMART" id="SM00960">
    <property type="entry name" value="Robl_LC7"/>
    <property type="match status" value="1"/>
</dbReference>
<keyword evidence="3" id="KW-1185">Reference proteome</keyword>
<organism evidence="2 3">
    <name type="scientific">Amycolatopsis thermoflava</name>
    <dbReference type="NCBI Taxonomy" id="84480"/>
    <lineage>
        <taxon>Bacteria</taxon>
        <taxon>Bacillati</taxon>
        <taxon>Actinomycetota</taxon>
        <taxon>Actinomycetes</taxon>
        <taxon>Pseudonocardiales</taxon>
        <taxon>Pseudonocardiaceae</taxon>
        <taxon>Amycolatopsis</taxon>
        <taxon>Amycolatopsis methanolica group</taxon>
    </lineage>
</organism>
<comment type="caution">
    <text evidence="2">The sequence shown here is derived from an EMBL/GenBank/DDBJ whole genome shotgun (WGS) entry which is preliminary data.</text>
</comment>
<dbReference type="PANTHER" id="PTHR36222">
    <property type="entry name" value="SERINE PROTEASE INHIBITOR RV3364C"/>
    <property type="match status" value="1"/>
</dbReference>
<dbReference type="AlphaFoldDB" id="A0A3N2G6W0"/>
<evidence type="ECO:0000259" key="1">
    <source>
        <dbReference type="SMART" id="SM00960"/>
    </source>
</evidence>
<dbReference type="PANTHER" id="PTHR36222:SF1">
    <property type="entry name" value="SERINE PROTEASE INHIBITOR RV3364C"/>
    <property type="match status" value="1"/>
</dbReference>
<dbReference type="SUPFAM" id="SSF103196">
    <property type="entry name" value="Roadblock/LC7 domain"/>
    <property type="match status" value="1"/>
</dbReference>
<dbReference type="Pfam" id="PF03259">
    <property type="entry name" value="Robl_LC7"/>
    <property type="match status" value="1"/>
</dbReference>
<accession>A0A3N2G6W0</accession>
<dbReference type="InterPro" id="IPR004942">
    <property type="entry name" value="Roadblock/LAMTOR2_dom"/>
</dbReference>
<evidence type="ECO:0000313" key="3">
    <source>
        <dbReference type="Proteomes" id="UP000274843"/>
    </source>
</evidence>
<reference evidence="2 3" key="1">
    <citation type="submission" date="2018-11" db="EMBL/GenBank/DDBJ databases">
        <title>Sequencing the genomes of 1000 actinobacteria strains.</title>
        <authorList>
            <person name="Klenk H.-P."/>
        </authorList>
    </citation>
    <scope>NUCLEOTIDE SEQUENCE [LARGE SCALE GENOMIC DNA]</scope>
    <source>
        <strain evidence="2 3">DSM 44348</strain>
    </source>
</reference>
<proteinExistence type="predicted"/>
<dbReference type="Proteomes" id="UP000274843">
    <property type="component" value="Unassembled WGS sequence"/>
</dbReference>
<dbReference type="EMBL" id="RKHY01000002">
    <property type="protein sequence ID" value="ROS32203.1"/>
    <property type="molecule type" value="Genomic_DNA"/>
</dbReference>
<dbReference type="Gene3D" id="3.30.450.30">
    <property type="entry name" value="Dynein light chain 2a, cytoplasmic"/>
    <property type="match status" value="1"/>
</dbReference>
<gene>
    <name evidence="2" type="ORF">EDD35_7965</name>
</gene>
<protein>
    <recommendedName>
        <fullName evidence="1">Roadblock/LAMTOR2 domain-containing protein</fullName>
    </recommendedName>
</protein>
<feature type="domain" description="Roadblock/LAMTOR2" evidence="1">
    <location>
        <begin position="40"/>
        <end position="129"/>
    </location>
</feature>